<proteinExistence type="predicted"/>
<name>A0A9D3NA79_9TELE</name>
<comment type="caution">
    <text evidence="4">The sequence shown here is derived from an EMBL/GenBank/DDBJ whole genome shotgun (WGS) entry which is preliminary data.</text>
</comment>
<keyword evidence="1 2" id="KW-0175">Coiled coil</keyword>
<dbReference type="GO" id="GO:0055107">
    <property type="term" value="P:Golgi to secretory granule transport"/>
    <property type="evidence" value="ECO:0007669"/>
    <property type="project" value="TreeGrafter"/>
</dbReference>
<dbReference type="OrthoDB" id="9451547at2759"/>
<protein>
    <recommendedName>
        <fullName evidence="6">Bicaudal D-related protein 1</fullName>
    </recommendedName>
</protein>
<dbReference type="GO" id="GO:0047496">
    <property type="term" value="P:vesicle transport along microtubule"/>
    <property type="evidence" value="ECO:0007669"/>
    <property type="project" value="TreeGrafter"/>
</dbReference>
<dbReference type="EMBL" id="JAHKSW010000020">
    <property type="protein sequence ID" value="KAG7319616.1"/>
    <property type="molecule type" value="Genomic_DNA"/>
</dbReference>
<accession>A0A9D3NA79</accession>
<evidence type="ECO:0000256" key="1">
    <source>
        <dbReference type="ARBA" id="ARBA00023054"/>
    </source>
</evidence>
<feature type="coiled-coil region" evidence="2">
    <location>
        <begin position="247"/>
        <end position="344"/>
    </location>
</feature>
<evidence type="ECO:0000313" key="4">
    <source>
        <dbReference type="EMBL" id="KAG7319616.1"/>
    </source>
</evidence>
<feature type="compositionally biased region" description="Low complexity" evidence="3">
    <location>
        <begin position="125"/>
        <end position="142"/>
    </location>
</feature>
<feature type="compositionally biased region" description="Basic and acidic residues" evidence="3">
    <location>
        <begin position="104"/>
        <end position="119"/>
    </location>
</feature>
<evidence type="ECO:0008006" key="6">
    <source>
        <dbReference type="Google" id="ProtNLM"/>
    </source>
</evidence>
<reference evidence="4 5" key="1">
    <citation type="submission" date="2021-06" db="EMBL/GenBank/DDBJ databases">
        <title>Chromosome-level genome assembly of the red-tail catfish (Hemibagrus wyckioides).</title>
        <authorList>
            <person name="Shao F."/>
        </authorList>
    </citation>
    <scope>NUCLEOTIDE SEQUENCE [LARGE SCALE GENOMIC DNA]</scope>
    <source>
        <strain evidence="4">EC202008001</strain>
        <tissue evidence="4">Blood</tissue>
    </source>
</reference>
<dbReference type="PANTHER" id="PTHR32123:SF10">
    <property type="entry name" value="BICD FAMILY-LIKE CARGO ADAPTER 1-RELATED"/>
    <property type="match status" value="1"/>
</dbReference>
<gene>
    <name evidence="4" type="ORF">KOW79_016759</name>
</gene>
<feature type="coiled-coil region" evidence="2">
    <location>
        <begin position="502"/>
        <end position="529"/>
    </location>
</feature>
<evidence type="ECO:0000313" key="5">
    <source>
        <dbReference type="Proteomes" id="UP000824219"/>
    </source>
</evidence>
<feature type="region of interest" description="Disordered" evidence="3">
    <location>
        <begin position="104"/>
        <end position="142"/>
    </location>
</feature>
<dbReference type="InterPro" id="IPR051149">
    <property type="entry name" value="Spindly/BICDR_Dynein_Adapter"/>
</dbReference>
<dbReference type="Proteomes" id="UP000824219">
    <property type="component" value="Linkage Group LG20"/>
</dbReference>
<dbReference type="AlphaFoldDB" id="A0A9D3NA79"/>
<dbReference type="PANTHER" id="PTHR32123">
    <property type="entry name" value="BICD FAMILY-LIKE CARGO ADAPTER"/>
    <property type="match status" value="1"/>
</dbReference>
<sequence length="585" mass="67124">MDLEEDFYPYGDGGEVRAALRRKEEELVLAAQLGNALLSENRQLKEEKTKLQEQYTEKIEELEQDRYDLRLKLQGCQAQWESQVGELERDVRVLSAQAERLTRQLSEAEREKSRSEEQHNQFSHQLQEQLQANAQQALARNQSSRKLARLQETFHLSREEEMAHSLSVFTMDESQIWSQVNEQLESSPKYDYTITKLSSWREGMPLPDVVNSGSMISKVPEKAMEEKLAVTAELQSLKKLGDRGHSRLQDEELINALKDEVARLTEREQSLEQHLKTVREENASLKDTVSLLDEQLAMQKQQISRQTQQLAEACQEVELGKGKVQDLQSQIEELQEEVSLQRTADGNTSLLSEMERSLDAFNWSQDKEQVIQEVSSILHMLHPVSHGSEALCNQEDSLQGMLGQLKSVAERIVHNETLQELKRPIVGGDTALCENTARIQELLDQNTQLLKENTELNADSRRNKEIIQRAIKDRDDAISKKIAVEAELVRCRNDMMYLNNQLLEAIQRKLELSQELEAWQDDIQVIINQQLKSQTEQQMQSKRSGGGRLSFFRKPLKASSSVSCIPEATTVPNRSPWKNWLKVAK</sequence>
<evidence type="ECO:0000256" key="3">
    <source>
        <dbReference type="SAM" id="MobiDB-lite"/>
    </source>
</evidence>
<keyword evidence="5" id="KW-1185">Reference proteome</keyword>
<evidence type="ECO:0000256" key="2">
    <source>
        <dbReference type="SAM" id="Coils"/>
    </source>
</evidence>
<organism evidence="4 5">
    <name type="scientific">Hemibagrus wyckioides</name>
    <dbReference type="NCBI Taxonomy" id="337641"/>
    <lineage>
        <taxon>Eukaryota</taxon>
        <taxon>Metazoa</taxon>
        <taxon>Chordata</taxon>
        <taxon>Craniata</taxon>
        <taxon>Vertebrata</taxon>
        <taxon>Euteleostomi</taxon>
        <taxon>Actinopterygii</taxon>
        <taxon>Neopterygii</taxon>
        <taxon>Teleostei</taxon>
        <taxon>Ostariophysi</taxon>
        <taxon>Siluriformes</taxon>
        <taxon>Bagridae</taxon>
        <taxon>Hemibagrus</taxon>
    </lineage>
</organism>